<evidence type="ECO:0000313" key="4">
    <source>
        <dbReference type="EMBL" id="QBF82180.1"/>
    </source>
</evidence>
<dbReference type="GO" id="GO:0071111">
    <property type="term" value="F:cyclic-guanylate-specific phosphodiesterase activity"/>
    <property type="evidence" value="ECO:0007669"/>
    <property type="project" value="InterPro"/>
</dbReference>
<evidence type="ECO:0000259" key="3">
    <source>
        <dbReference type="PROSITE" id="PS50887"/>
    </source>
</evidence>
<evidence type="ECO:0000259" key="2">
    <source>
        <dbReference type="PROSITE" id="PS50883"/>
    </source>
</evidence>
<organism evidence="4 5">
    <name type="scientific">Shewanella maritima</name>
    <dbReference type="NCBI Taxonomy" id="2520507"/>
    <lineage>
        <taxon>Bacteria</taxon>
        <taxon>Pseudomonadati</taxon>
        <taxon>Pseudomonadota</taxon>
        <taxon>Gammaproteobacteria</taxon>
        <taxon>Alteromonadales</taxon>
        <taxon>Shewanellaceae</taxon>
        <taxon>Shewanella</taxon>
    </lineage>
</organism>
<keyword evidence="1" id="KW-1133">Transmembrane helix</keyword>
<dbReference type="PANTHER" id="PTHR33121">
    <property type="entry name" value="CYCLIC DI-GMP PHOSPHODIESTERASE PDEF"/>
    <property type="match status" value="1"/>
</dbReference>
<protein>
    <submittedName>
        <fullName evidence="4">Bifunctional diguanylate cyclase/phosphodiesterase</fullName>
    </submittedName>
</protein>
<keyword evidence="5" id="KW-1185">Reference proteome</keyword>
<keyword evidence="1" id="KW-0472">Membrane</keyword>
<dbReference type="PROSITE" id="PS50883">
    <property type="entry name" value="EAL"/>
    <property type="match status" value="1"/>
</dbReference>
<dbReference type="PROSITE" id="PS50887">
    <property type="entry name" value="GGDEF"/>
    <property type="match status" value="1"/>
</dbReference>
<dbReference type="InterPro" id="IPR000160">
    <property type="entry name" value="GGDEF_dom"/>
</dbReference>
<sequence>MFDAMIALLEQSLPLLLACVLSVIVIAFVWNAFKQFRLLKYLTESFDTPHQALDLSTVPRLLKPLVAIIERYHLSEQAQSERDKLTNLINRVGIKRILTQKLPLASGCLMLVDIRQFRFINDLWGFNVGDQLLIAFSRRLSELPQQADYIARMNGNEFLLYFEHGLSQGQISDTLRRLELAYQLAIEVDLGISSNADQTAKPVQKVELTLQAGVLSLKQHGADISLTLRRLDLALQKAKRNKLKFAFYEQNEDKRHQRQLILSSGLAKALANDELFLVFQPKLNCHQGYIDQVEALVRWQHPEFGVIYPNEFLHLAEKTGLMSSISLWVINQVVKQQAAWQQLDINLMVALNLSATDITNTQLVDSLALSLQKHGVSADRISIEVTESAMMASLSCAIRVLNQLRELGLSLAIDDFGTGQSSLAYLRHLPVNEVKLDRAFMSDIESDDIAKQIVKTTVKLAHQLQCTVTVEGIETPSSLNYVQSLNVDYVQGLLISEPMAAAQIEKHHLLTNSFAAEQSKYPFVNQRSAC</sequence>
<reference evidence="4 5" key="1">
    <citation type="submission" date="2019-02" db="EMBL/GenBank/DDBJ databases">
        <title>Shewanella sp. D4-2 isolated from Dokdo Island.</title>
        <authorList>
            <person name="Baek K."/>
        </authorList>
    </citation>
    <scope>NUCLEOTIDE SEQUENCE [LARGE SCALE GENOMIC DNA]</scope>
    <source>
        <strain evidence="4 5">D4-2</strain>
    </source>
</reference>
<feature type="domain" description="EAL" evidence="2">
    <location>
        <begin position="259"/>
        <end position="512"/>
    </location>
</feature>
<dbReference type="SUPFAM" id="SSF141868">
    <property type="entry name" value="EAL domain-like"/>
    <property type="match status" value="1"/>
</dbReference>
<dbReference type="PANTHER" id="PTHR33121:SF71">
    <property type="entry name" value="OXYGEN SENSOR PROTEIN DOSP"/>
    <property type="match status" value="1"/>
</dbReference>
<dbReference type="Proteomes" id="UP000291106">
    <property type="component" value="Chromosome"/>
</dbReference>
<dbReference type="EMBL" id="CP036200">
    <property type="protein sequence ID" value="QBF82180.1"/>
    <property type="molecule type" value="Genomic_DNA"/>
</dbReference>
<evidence type="ECO:0000313" key="5">
    <source>
        <dbReference type="Proteomes" id="UP000291106"/>
    </source>
</evidence>
<keyword evidence="1" id="KW-0812">Transmembrane</keyword>
<dbReference type="InterPro" id="IPR001633">
    <property type="entry name" value="EAL_dom"/>
</dbReference>
<accession>A0A411PFL6</accession>
<gene>
    <name evidence="4" type="ORF">EXU30_05300</name>
</gene>
<dbReference type="Gene3D" id="3.30.70.270">
    <property type="match status" value="1"/>
</dbReference>
<name>A0A411PFL6_9GAMM</name>
<dbReference type="KEGG" id="smai:EXU30_05300"/>
<feature type="domain" description="GGDEF" evidence="3">
    <location>
        <begin position="105"/>
        <end position="250"/>
    </location>
</feature>
<dbReference type="Gene3D" id="3.20.20.450">
    <property type="entry name" value="EAL domain"/>
    <property type="match status" value="1"/>
</dbReference>
<dbReference type="CDD" id="cd01949">
    <property type="entry name" value="GGDEF"/>
    <property type="match status" value="1"/>
</dbReference>
<dbReference type="AlphaFoldDB" id="A0A411PFL6"/>
<proteinExistence type="predicted"/>
<dbReference type="SMART" id="SM00267">
    <property type="entry name" value="GGDEF"/>
    <property type="match status" value="1"/>
</dbReference>
<dbReference type="InterPro" id="IPR050706">
    <property type="entry name" value="Cyclic-di-GMP_PDE-like"/>
</dbReference>
<dbReference type="Pfam" id="PF00563">
    <property type="entry name" value="EAL"/>
    <property type="match status" value="1"/>
</dbReference>
<dbReference type="CDD" id="cd01948">
    <property type="entry name" value="EAL"/>
    <property type="match status" value="1"/>
</dbReference>
<dbReference type="InterPro" id="IPR035919">
    <property type="entry name" value="EAL_sf"/>
</dbReference>
<dbReference type="SMART" id="SM00052">
    <property type="entry name" value="EAL"/>
    <property type="match status" value="1"/>
</dbReference>
<dbReference type="InterPro" id="IPR029787">
    <property type="entry name" value="Nucleotide_cyclase"/>
</dbReference>
<dbReference type="NCBIfam" id="TIGR00254">
    <property type="entry name" value="GGDEF"/>
    <property type="match status" value="1"/>
</dbReference>
<dbReference type="OrthoDB" id="9804951at2"/>
<evidence type="ECO:0000256" key="1">
    <source>
        <dbReference type="SAM" id="Phobius"/>
    </source>
</evidence>
<dbReference type="RefSeq" id="WP_130598152.1">
    <property type="nucleotide sequence ID" value="NZ_CP036200.1"/>
</dbReference>
<feature type="transmembrane region" description="Helical" evidence="1">
    <location>
        <begin position="12"/>
        <end position="33"/>
    </location>
</feature>
<dbReference type="InterPro" id="IPR043128">
    <property type="entry name" value="Rev_trsase/Diguanyl_cyclase"/>
</dbReference>
<dbReference type="Pfam" id="PF00990">
    <property type="entry name" value="GGDEF"/>
    <property type="match status" value="1"/>
</dbReference>
<dbReference type="SUPFAM" id="SSF55073">
    <property type="entry name" value="Nucleotide cyclase"/>
    <property type="match status" value="1"/>
</dbReference>